<dbReference type="GO" id="GO:0004135">
    <property type="term" value="F:amylo-alpha-1,6-glucosidase activity"/>
    <property type="evidence" value="ECO:0007669"/>
    <property type="project" value="UniProtKB-EC"/>
</dbReference>
<evidence type="ECO:0000256" key="11">
    <source>
        <dbReference type="ARBA" id="ARBA00022801"/>
    </source>
</evidence>
<feature type="domain" description="Eukaryotic glycogen debranching enzyme N-terminal" evidence="18">
    <location>
        <begin position="117"/>
        <end position="207"/>
    </location>
</feature>
<feature type="domain" description="Glycogen debranching enzyme glucanotransferase" evidence="19">
    <location>
        <begin position="572"/>
        <end position="694"/>
    </location>
</feature>
<keyword evidence="14" id="KW-0326">Glycosidase</keyword>
<evidence type="ECO:0000256" key="13">
    <source>
        <dbReference type="ARBA" id="ARBA00023268"/>
    </source>
</evidence>
<keyword evidence="9" id="KW-0328">Glycosyltransferase</keyword>
<accession>A0A7R9B346</accession>
<keyword evidence="13" id="KW-0511">Multifunctional enzyme</keyword>
<comment type="similarity">
    <text evidence="15">Belongs to the glycogen debranching enzyme family.</text>
</comment>
<dbReference type="InterPro" id="IPR032790">
    <property type="entry name" value="GDE_C"/>
</dbReference>
<name>A0A7R9B346_TIMSH</name>
<evidence type="ECO:0000259" key="19">
    <source>
        <dbReference type="Pfam" id="PF14701"/>
    </source>
</evidence>
<dbReference type="Pfam" id="PF06202">
    <property type="entry name" value="GDE_C"/>
    <property type="match status" value="1"/>
</dbReference>
<dbReference type="FunFam" id="3.20.20.80:FF:000070">
    <property type="entry name" value="GDB1p Glycogen debranching enzyme"/>
    <property type="match status" value="1"/>
</dbReference>
<protein>
    <recommendedName>
        <fullName evidence="7">Glycogen debranching enzyme</fullName>
        <ecNumber evidence="5">2.4.1.25</ecNumber>
        <ecNumber evidence="6">3.2.1.33</ecNumber>
    </recommendedName>
    <alternativeName>
        <fullName evidence="16">Glycogen debrancher</fullName>
    </alternativeName>
</protein>
<dbReference type="CDD" id="cd11327">
    <property type="entry name" value="AmyAc_Glg_debranch_2"/>
    <property type="match status" value="1"/>
</dbReference>
<comment type="subcellular location">
    <subcellularLocation>
        <location evidence="4">Cytoplasm</location>
    </subcellularLocation>
</comment>
<keyword evidence="10" id="KW-0808">Transferase</keyword>
<feature type="domain" description="Glycogen debranching enzyme central" evidence="20">
    <location>
        <begin position="838"/>
        <end position="1109"/>
    </location>
</feature>
<reference evidence="21" key="1">
    <citation type="submission" date="2020-11" db="EMBL/GenBank/DDBJ databases">
        <authorList>
            <person name="Tran Van P."/>
        </authorList>
    </citation>
    <scope>NUCLEOTIDE SEQUENCE</scope>
</reference>
<evidence type="ECO:0000256" key="2">
    <source>
        <dbReference type="ARBA" id="ARBA00000927"/>
    </source>
</evidence>
<dbReference type="SUPFAM" id="SSF48208">
    <property type="entry name" value="Six-hairpin glycosidases"/>
    <property type="match status" value="1"/>
</dbReference>
<evidence type="ECO:0000313" key="21">
    <source>
        <dbReference type="EMBL" id="CAD7264751.1"/>
    </source>
</evidence>
<dbReference type="GO" id="GO:0005980">
    <property type="term" value="P:glycogen catabolic process"/>
    <property type="evidence" value="ECO:0007669"/>
    <property type="project" value="InterPro"/>
</dbReference>
<dbReference type="EMBL" id="OC004696">
    <property type="protein sequence ID" value="CAD7264751.1"/>
    <property type="molecule type" value="Genomic_DNA"/>
</dbReference>
<dbReference type="Pfam" id="PF14701">
    <property type="entry name" value="hDGE_amylase"/>
    <property type="match status" value="2"/>
</dbReference>
<evidence type="ECO:0000256" key="3">
    <source>
        <dbReference type="ARBA" id="ARBA00003530"/>
    </source>
</evidence>
<dbReference type="Pfam" id="PF14702">
    <property type="entry name" value="hGDE_central"/>
    <property type="match status" value="1"/>
</dbReference>
<proteinExistence type="inferred from homology"/>
<evidence type="ECO:0000256" key="15">
    <source>
        <dbReference type="ARBA" id="ARBA00025780"/>
    </source>
</evidence>
<dbReference type="FunFam" id="1.50.10.10:FF:000039">
    <property type="entry name" value="Glycogen debranching enzyme Gdb1, putative"/>
    <property type="match status" value="1"/>
</dbReference>
<evidence type="ECO:0000256" key="10">
    <source>
        <dbReference type="ARBA" id="ARBA00022679"/>
    </source>
</evidence>
<dbReference type="GO" id="GO:0005978">
    <property type="term" value="P:glycogen biosynthetic process"/>
    <property type="evidence" value="ECO:0007669"/>
    <property type="project" value="UniProtKB-KW"/>
</dbReference>
<evidence type="ECO:0000256" key="7">
    <source>
        <dbReference type="ARBA" id="ARBA00020723"/>
    </source>
</evidence>
<evidence type="ECO:0000256" key="6">
    <source>
        <dbReference type="ARBA" id="ARBA00012778"/>
    </source>
</evidence>
<evidence type="ECO:0000256" key="14">
    <source>
        <dbReference type="ARBA" id="ARBA00023295"/>
    </source>
</evidence>
<dbReference type="Pfam" id="PF14699">
    <property type="entry name" value="hGDE_N"/>
    <property type="match status" value="1"/>
</dbReference>
<evidence type="ECO:0000256" key="1">
    <source>
        <dbReference type="ARBA" id="ARBA00000439"/>
    </source>
</evidence>
<sequence>MSLAMYGRMVMESVYQVVTFLAAVVKQVCCSCGGVFRGTFTPGLKPDTGTSNKMAANESEAGQVRVLTLNDGEHSDGTLHRVQKAVELKTTSVLANYATEAGKPSTLSFYVDLGWLLRFCLGPSLFGRRAVLYVNHPDEGQEFTRNTYRQVPWQYNSENSANDTTAAFAQVKLRVSGAFHYYFVYDGSDCAGPQGSGFFTVDPELRYGDEEILPLDCIQCQTVLAKSLGPFNSWERKLKVAKESGYNMIHFTPIQVSCALLYVFAYAQFELGGSNSSYSLSEQLKLNPIFNEGDKIITIEDIAELITKMKRDWKMVSICDIVLNHTANESEWLKEHPECTYNLINCPYLRPAYLLDAVLHQLTVEVAEGKWEYSGIPVEVNSEDHLTAIRNALFGDFIPQAKIPELFCIDVGHLVSEFYSQARNRVPPVAGSAPEEGVLAIVPDPLYRRLKATVDMDLALRLYNVYRSDCFDEDTRLRRCSEEFKLCLEKLNKEILDKIQDHLQAAVENSIAGIRYFRVQSDGPRIKQVSLKNPLVPRYFTEPDTMSDITQRDCLLYFIEPDTVSDITHERLYFTEPDTVSDIAQRDRLMYTPEACLVMAHNGWVMSDDPLRNFAASDSNVYLRRELIAWGDSVKLRYGNKPDDCPFLWKHMLEYVEQTARTFDGIRLDNCHSTPIAVAEYLLDAARRIRPDLYVAAELFTNSDQKDNIFVNRLGITSLIREAMSAWDSHEEGRLVYRYGGEPVGAFFQPALRPLVPSVAHALFLDLTHDNPSPVDKRSVFDLLPSAALVAMACCATGSNRGYDELVPHHIHVVDETRYYTEWADEPGSPLTVGYHSGIISAKRALNKLHFMLGASGYNQVFVDQVDADIVAVTRHCPGTHQSVILVAYTAFTHPDLDYRRDYVKPLRVEGTVDEVILEATLKHRSGSRYSRPDGFQKNGAVINGLEDYVLELREHLKLSESRMLRSGESGGDSDLTQLDWTDFQPGSIVAIRVSLHDKVKPALSLLRELVSSFTHRVVPSHGELREVISRLDLSDLNKALYRCAEEEREEGQGAGVYDIPDFGPTVYCGLQGFMSLLSNIRPSNDLGHPMCNNLRQGNWMIDYVWQRLKRNSGTAELGEWLERNLQAVTSVPRYLVPSYFDLVITGAYCLLLDRAWSLMSSFVHEGSSFNRNLALGSVQCGGVVHSAPLPSFSPALAPPVPPVHVTSSGEQIPACVTLSAGLPHFSTGYMRNWGRDTFISLRGLFILTGRYQEARYHILGYAGCLRHGLIPNLLDGGRKSRFNCRDAVWWWLYCVQSYVEEVPEGSAILQDKVSRIFPQDDSPPQPPGTVVRLFVTLPVFGSQATFAALLGIGKVELEEVNPHLRGGGVENHLGKTTPVHPTEIRTSISPSSAVELYTTSPLANYATEAGMVLISRILSCVAYFPQDQPLADVIQEALTVHFQGLCFRERNAGREIDAHMTDRGFNNQIGVHPDTGSARFGYLTRFVFGGNTYNCGTWMDKMGSSEKAGLRGKPATPRDGSAVELVGLCKRSLKWLATLHEEGKFPHGSVTRGKRDGSRMTWTYRQWEQKIASCFEPVFFVSVHPSNKEPRPDLIHHRGIYKDTHGSGQPWADYQLRCNFPIAMVAAPEMFDPQHAWTALQKAEESLLGPLGMRTLDPEDWAYNGFYDNSNDSDDPKVAHGYNYHQGPEWVWPIGFFLRARLHFARVVGGESELRRVVAHTRSLLARHFTELQNSPWRGLPELTNKDGAYCKDSCRTQAWSMACLLEVGQNWA</sequence>
<dbReference type="SUPFAM" id="SSF51445">
    <property type="entry name" value="(Trans)glycosidases"/>
    <property type="match status" value="1"/>
</dbReference>
<feature type="domain" description="Glycogen debranching enzyme C-terminal" evidence="17">
    <location>
        <begin position="1214"/>
        <end position="1768"/>
    </location>
</feature>
<dbReference type="GO" id="GO:0004134">
    <property type="term" value="F:4-alpha-glucanotransferase activity"/>
    <property type="evidence" value="ECO:0007669"/>
    <property type="project" value="UniProtKB-EC"/>
</dbReference>
<evidence type="ECO:0000256" key="8">
    <source>
        <dbReference type="ARBA" id="ARBA00022490"/>
    </source>
</evidence>
<dbReference type="PANTHER" id="PTHR10569">
    <property type="entry name" value="GLYCOGEN DEBRANCHING ENZYME"/>
    <property type="match status" value="1"/>
</dbReference>
<evidence type="ECO:0000256" key="12">
    <source>
        <dbReference type="ARBA" id="ARBA00023056"/>
    </source>
</evidence>
<evidence type="ECO:0000259" key="17">
    <source>
        <dbReference type="Pfam" id="PF06202"/>
    </source>
</evidence>
<evidence type="ECO:0000256" key="16">
    <source>
        <dbReference type="ARBA" id="ARBA00031477"/>
    </source>
</evidence>
<evidence type="ECO:0000256" key="5">
    <source>
        <dbReference type="ARBA" id="ARBA00012560"/>
    </source>
</evidence>
<dbReference type="InterPro" id="IPR010401">
    <property type="entry name" value="AGL/Gdb1"/>
</dbReference>
<comment type="function">
    <text evidence="3">Multifunctional enzyme acting as 1,4-alpha-D-glucan:1,4-alpha-D-glucan 4-alpha-D-glycosyltransferase and amylo-1,6-glucosidase in glycogen degradation.</text>
</comment>
<dbReference type="InterPro" id="IPR032792">
    <property type="entry name" value="AGL_glucanoTrfase"/>
</dbReference>
<dbReference type="InterPro" id="IPR017853">
    <property type="entry name" value="GH"/>
</dbReference>
<organism evidence="21">
    <name type="scientific">Timema shepardi</name>
    <name type="common">Walking stick</name>
    <dbReference type="NCBI Taxonomy" id="629360"/>
    <lineage>
        <taxon>Eukaryota</taxon>
        <taxon>Metazoa</taxon>
        <taxon>Ecdysozoa</taxon>
        <taxon>Arthropoda</taxon>
        <taxon>Hexapoda</taxon>
        <taxon>Insecta</taxon>
        <taxon>Pterygota</taxon>
        <taxon>Neoptera</taxon>
        <taxon>Polyneoptera</taxon>
        <taxon>Phasmatodea</taxon>
        <taxon>Timematodea</taxon>
        <taxon>Timematoidea</taxon>
        <taxon>Timematidae</taxon>
        <taxon>Timema</taxon>
    </lineage>
</organism>
<evidence type="ECO:0000256" key="4">
    <source>
        <dbReference type="ARBA" id="ARBA00004496"/>
    </source>
</evidence>
<evidence type="ECO:0000256" key="9">
    <source>
        <dbReference type="ARBA" id="ARBA00022676"/>
    </source>
</evidence>
<dbReference type="EC" id="3.2.1.33" evidence="6"/>
<evidence type="ECO:0000259" key="18">
    <source>
        <dbReference type="Pfam" id="PF14699"/>
    </source>
</evidence>
<comment type="catalytic activity">
    <reaction evidence="1">
        <text>Transfers a segment of a (1-&gt;4)-alpha-D-glucan to a new position in an acceptor, which may be glucose or a (1-&gt;4)-alpha-D-glucan.</text>
        <dbReference type="EC" id="2.4.1.25"/>
    </reaction>
</comment>
<keyword evidence="12" id="KW-0320">Glycogen biosynthesis</keyword>
<dbReference type="InterPro" id="IPR008928">
    <property type="entry name" value="6-hairpin_glycosidase_sf"/>
</dbReference>
<gene>
    <name evidence="21" type="ORF">TSIB3V08_LOCUS8799</name>
</gene>
<dbReference type="GO" id="GO:0005737">
    <property type="term" value="C:cytoplasm"/>
    <property type="evidence" value="ECO:0007669"/>
    <property type="project" value="UniProtKB-SubCell"/>
</dbReference>
<dbReference type="FunFam" id="3.20.20.80:FF:000206">
    <property type="entry name" value="Amylo-alpha-1, 6-glucosidase, 4-alpha-glucanotransferase b"/>
    <property type="match status" value="1"/>
</dbReference>
<keyword evidence="8" id="KW-0963">Cytoplasm</keyword>
<feature type="domain" description="Glycogen debranching enzyme glucanotransferase" evidence="19">
    <location>
        <begin position="212"/>
        <end position="552"/>
    </location>
</feature>
<evidence type="ECO:0000259" key="20">
    <source>
        <dbReference type="Pfam" id="PF14702"/>
    </source>
</evidence>
<dbReference type="Gene3D" id="3.20.20.80">
    <property type="entry name" value="Glycosidases"/>
    <property type="match status" value="2"/>
</dbReference>
<dbReference type="PANTHER" id="PTHR10569:SF2">
    <property type="entry name" value="GLYCOGEN DEBRANCHING ENZYME"/>
    <property type="match status" value="1"/>
</dbReference>
<keyword evidence="11" id="KW-0378">Hydrolase</keyword>
<dbReference type="EC" id="2.4.1.25" evidence="5"/>
<dbReference type="InterPro" id="IPR029436">
    <property type="entry name" value="AGL_euk_N"/>
</dbReference>
<comment type="catalytic activity">
    <reaction evidence="2">
        <text>Hydrolysis of (1-&gt;6)-alpha-D-glucosidic branch linkages in glycogen phosphorylase limit dextrin.</text>
        <dbReference type="EC" id="3.2.1.33"/>
    </reaction>
</comment>
<dbReference type="InterPro" id="IPR032788">
    <property type="entry name" value="AGL_central"/>
</dbReference>